<reference evidence="1 2" key="1">
    <citation type="journal article" date="2021" name="ISME Commun">
        <title>Automated analysis of genomic sequences facilitates high-throughput and comprehensive description of bacteria.</title>
        <authorList>
            <person name="Hitch T.C.A."/>
        </authorList>
    </citation>
    <scope>NUCLEOTIDE SEQUENCE [LARGE SCALE GENOMIC DNA]</scope>
    <source>
        <strain evidence="1 2">Sanger_23</strain>
    </source>
</reference>
<dbReference type="EMBL" id="JAOQJL010000002">
    <property type="protein sequence ID" value="MCU6763999.1"/>
    <property type="molecule type" value="Genomic_DNA"/>
</dbReference>
<keyword evidence="2" id="KW-1185">Reference proteome</keyword>
<sequence length="99" mass="11469">MLRYNKVPQKGKVKVQIQTTKNYKIDSITVTYRNGDKYTSKKIKNGAKVSLKNAMSLYVDYHTTVKPKYYRKPSSDYVGYFFGGNVESPLYESFSLVMM</sequence>
<comment type="caution">
    <text evidence="1">The sequence shown here is derived from an EMBL/GenBank/DDBJ whole genome shotgun (WGS) entry which is preliminary data.</text>
</comment>
<dbReference type="RefSeq" id="WP_262582576.1">
    <property type="nucleotide sequence ID" value="NZ_JAOQJL010000002.1"/>
</dbReference>
<dbReference type="Proteomes" id="UP001652409">
    <property type="component" value="Unassembled WGS sequence"/>
</dbReference>
<evidence type="ECO:0000313" key="2">
    <source>
        <dbReference type="Proteomes" id="UP001652409"/>
    </source>
</evidence>
<organism evidence="1 2">
    <name type="scientific">Blautia ammoniilytica</name>
    <dbReference type="NCBI Taxonomy" id="2981782"/>
    <lineage>
        <taxon>Bacteria</taxon>
        <taxon>Bacillati</taxon>
        <taxon>Bacillota</taxon>
        <taxon>Clostridia</taxon>
        <taxon>Lachnospirales</taxon>
        <taxon>Lachnospiraceae</taxon>
        <taxon>Blautia</taxon>
    </lineage>
</organism>
<name>A0ABT2TP50_9FIRM</name>
<proteinExistence type="predicted"/>
<gene>
    <name evidence="1" type="ORF">OCV61_01075</name>
</gene>
<evidence type="ECO:0000313" key="1">
    <source>
        <dbReference type="EMBL" id="MCU6763999.1"/>
    </source>
</evidence>
<accession>A0ABT2TP50</accession>
<protein>
    <submittedName>
        <fullName evidence="1">Uncharacterized protein</fullName>
    </submittedName>
</protein>